<feature type="compositionally biased region" description="Acidic residues" evidence="1">
    <location>
        <begin position="86"/>
        <end position="100"/>
    </location>
</feature>
<dbReference type="AlphaFoldDB" id="A0A0G2FKM9"/>
<feature type="chain" id="PRO_5002544161" evidence="2">
    <location>
        <begin position="17"/>
        <end position="100"/>
    </location>
</feature>
<reference evidence="3 4" key="1">
    <citation type="submission" date="2015-05" db="EMBL/GenBank/DDBJ databases">
        <title>Distinctive expansion of gene families associated with plant cell wall degradation and secondary metabolism in the genomes of grapevine trunk pathogens.</title>
        <authorList>
            <person name="Lawrence D.P."/>
            <person name="Travadon R."/>
            <person name="Rolshausen P.E."/>
            <person name="Baumgartner K."/>
        </authorList>
    </citation>
    <scope>NUCLEOTIDE SEQUENCE [LARGE SCALE GENOMIC DNA]</scope>
    <source>
        <strain evidence="3">DA912</strain>
    </source>
</reference>
<reference evidence="3 4" key="2">
    <citation type="submission" date="2015-05" db="EMBL/GenBank/DDBJ databases">
        <authorList>
            <person name="Morales-Cruz A."/>
            <person name="Amrine K.C."/>
            <person name="Cantu D."/>
        </authorList>
    </citation>
    <scope>NUCLEOTIDE SEQUENCE [LARGE SCALE GENOMIC DNA]</scope>
    <source>
        <strain evidence="3">DA912</strain>
    </source>
</reference>
<feature type="signal peptide" evidence="2">
    <location>
        <begin position="1"/>
        <end position="16"/>
    </location>
</feature>
<name>A0A0G2FKM9_9PEZI</name>
<comment type="caution">
    <text evidence="3">The sequence shown here is derived from an EMBL/GenBank/DDBJ whole genome shotgun (WGS) entry which is preliminary data.</text>
</comment>
<evidence type="ECO:0000256" key="2">
    <source>
        <dbReference type="SAM" id="SignalP"/>
    </source>
</evidence>
<keyword evidence="4" id="KW-1185">Reference proteome</keyword>
<sequence>MRFALALAALVAATSALPSARQPVDKHALTTRQDFAEDDFEIQAEPDEKRQAVADTRSVDWPEDDFDIGVPAALRFKNKKARDADGFPEDDFAISPEADD</sequence>
<accession>A0A0G2FKM9</accession>
<dbReference type="OrthoDB" id="5214107at2759"/>
<evidence type="ECO:0000313" key="3">
    <source>
        <dbReference type="EMBL" id="KKY34912.1"/>
    </source>
</evidence>
<organism evidence="3 4">
    <name type="scientific">Diaporthe ampelina</name>
    <dbReference type="NCBI Taxonomy" id="1214573"/>
    <lineage>
        <taxon>Eukaryota</taxon>
        <taxon>Fungi</taxon>
        <taxon>Dikarya</taxon>
        <taxon>Ascomycota</taxon>
        <taxon>Pezizomycotina</taxon>
        <taxon>Sordariomycetes</taxon>
        <taxon>Sordariomycetidae</taxon>
        <taxon>Diaporthales</taxon>
        <taxon>Diaporthaceae</taxon>
        <taxon>Diaporthe</taxon>
    </lineage>
</organism>
<evidence type="ECO:0000313" key="4">
    <source>
        <dbReference type="Proteomes" id="UP000034680"/>
    </source>
</evidence>
<gene>
    <name evidence="3" type="ORF">UCDDA912_g05087</name>
</gene>
<dbReference type="EMBL" id="LCUC01000178">
    <property type="protein sequence ID" value="KKY34912.1"/>
    <property type="molecule type" value="Genomic_DNA"/>
</dbReference>
<evidence type="ECO:0000256" key="1">
    <source>
        <dbReference type="SAM" id="MobiDB-lite"/>
    </source>
</evidence>
<protein>
    <submittedName>
        <fullName evidence="3">Uncharacterized protein</fullName>
    </submittedName>
</protein>
<keyword evidence="2" id="KW-0732">Signal</keyword>
<dbReference type="Proteomes" id="UP000034680">
    <property type="component" value="Unassembled WGS sequence"/>
</dbReference>
<proteinExistence type="predicted"/>
<feature type="region of interest" description="Disordered" evidence="1">
    <location>
        <begin position="79"/>
        <end position="100"/>
    </location>
</feature>